<gene>
    <name evidence="2" type="ORF">ABC974_08055</name>
</gene>
<dbReference type="PANTHER" id="PTHR11365">
    <property type="entry name" value="5-OXOPROLINASE RELATED"/>
    <property type="match status" value="1"/>
</dbReference>
<accession>A0ABU9Y191</accession>
<sequence length="599" mass="62929">MTTTSDPITLEIVKNALSSLADEMALVILRSAYSPIVRDSMDYSSAICDLSGDIIAQGLTNPVHLGSFPDVMRNIVANHSDGMVPGDAFLVNDPYGGGGMHLPDVFLIKPIYLDGALEAFAATVVHHSDLGGIAPGSMGLQATEIFQEGLRIPVVKLFEAGKINPTVTAFLEANSRTPVELRGDLSAQIASVEACERGMIQLVGKYGSTAFRGYLAELHAYAERLMRQEIGRMPDGVYEHEDFVDGLGENPDPIRFKVKITISGGDVVVDWTGTSPQVKGAINGPIPITNSVALTAIRCAIGADIPNFAGYMRPIKIVAPLGTIVNPTLPAACAARGVIAYRMLDTLFGALAKVPGSRIPALGEGGPSVVSFSGWDGGKAWLITDGILGTWGGRASLDGVEGISSPGANLSNQPIELIEARLPLKILRYGFATNSGGGGKHRGGLATIRAYELTADEGTLNLRSDRRDHLPAGAAGGLPGSPSMTYLGHQGAERLLPVMPMETITVSKGMQLVHIAAGGGGYGDPRERESDAVLGDVLDGRITASLARDVYGVVLAADERSVDVEATVALRATDIPDETLQDSQQRLFAESNGSLKLAV</sequence>
<evidence type="ECO:0000259" key="1">
    <source>
        <dbReference type="Pfam" id="PF02538"/>
    </source>
</evidence>
<reference evidence="2 3" key="1">
    <citation type="submission" date="2024-05" db="EMBL/GenBank/DDBJ databases">
        <authorList>
            <person name="Liu Q."/>
            <person name="Xin Y.-H."/>
        </authorList>
    </citation>
    <scope>NUCLEOTIDE SEQUENCE [LARGE SCALE GENOMIC DNA]</scope>
    <source>
        <strain evidence="2 3">CGMCC 1.10181</strain>
    </source>
</reference>
<dbReference type="Proteomes" id="UP001419910">
    <property type="component" value="Unassembled WGS sequence"/>
</dbReference>
<comment type="caution">
    <text evidence="2">The sequence shown here is derived from an EMBL/GenBank/DDBJ whole genome shotgun (WGS) entry which is preliminary data.</text>
</comment>
<organism evidence="2 3">
    <name type="scientific">Sphingomonas oligophenolica</name>
    <dbReference type="NCBI Taxonomy" id="301154"/>
    <lineage>
        <taxon>Bacteria</taxon>
        <taxon>Pseudomonadati</taxon>
        <taxon>Pseudomonadota</taxon>
        <taxon>Alphaproteobacteria</taxon>
        <taxon>Sphingomonadales</taxon>
        <taxon>Sphingomonadaceae</taxon>
        <taxon>Sphingomonas</taxon>
    </lineage>
</organism>
<dbReference type="PANTHER" id="PTHR11365:SF23">
    <property type="entry name" value="HYPOTHETICAL 5-OXOPROLINASE (EUROFUNG)-RELATED"/>
    <property type="match status" value="1"/>
</dbReference>
<dbReference type="RefSeq" id="WP_343887127.1">
    <property type="nucleotide sequence ID" value="NZ_BAAAEH010000002.1"/>
</dbReference>
<keyword evidence="3" id="KW-1185">Reference proteome</keyword>
<dbReference type="InterPro" id="IPR003692">
    <property type="entry name" value="Hydantoinase_B"/>
</dbReference>
<dbReference type="Pfam" id="PF02538">
    <property type="entry name" value="Hydantoinase_B"/>
    <property type="match status" value="1"/>
</dbReference>
<dbReference type="InterPro" id="IPR045079">
    <property type="entry name" value="Oxoprolinase-like"/>
</dbReference>
<feature type="domain" description="Hydantoinase B/oxoprolinase" evidence="1">
    <location>
        <begin position="6"/>
        <end position="525"/>
    </location>
</feature>
<evidence type="ECO:0000313" key="3">
    <source>
        <dbReference type="Proteomes" id="UP001419910"/>
    </source>
</evidence>
<evidence type="ECO:0000313" key="2">
    <source>
        <dbReference type="EMBL" id="MEN2789574.1"/>
    </source>
</evidence>
<protein>
    <submittedName>
        <fullName evidence="2">Hydantoinase B/oxoprolinase family protein</fullName>
    </submittedName>
</protein>
<dbReference type="EMBL" id="JBDIME010000004">
    <property type="protein sequence ID" value="MEN2789574.1"/>
    <property type="molecule type" value="Genomic_DNA"/>
</dbReference>
<proteinExistence type="predicted"/>
<name>A0ABU9Y191_9SPHN</name>